<feature type="non-terminal residue" evidence="1">
    <location>
        <position position="28"/>
    </location>
</feature>
<evidence type="ECO:0000313" key="1">
    <source>
        <dbReference type="EMBL" id="KAA6359636.1"/>
    </source>
</evidence>
<name>A0A5J4TM99_9EUKA</name>
<proteinExistence type="predicted"/>
<dbReference type="EMBL" id="SNRW01028080">
    <property type="protein sequence ID" value="KAA6359636.1"/>
    <property type="molecule type" value="Genomic_DNA"/>
</dbReference>
<accession>A0A5J4TM99</accession>
<dbReference type="AlphaFoldDB" id="A0A5J4TM99"/>
<gene>
    <name evidence="1" type="ORF">EZS28_044836</name>
</gene>
<evidence type="ECO:0000313" key="2">
    <source>
        <dbReference type="Proteomes" id="UP000324800"/>
    </source>
</evidence>
<sequence>MVDMNRVHLTYCDTDSMMLAVAGDPKYS</sequence>
<protein>
    <submittedName>
        <fullName evidence="1">Uncharacterized protein</fullName>
    </submittedName>
</protein>
<organism evidence="1 2">
    <name type="scientific">Streblomastix strix</name>
    <dbReference type="NCBI Taxonomy" id="222440"/>
    <lineage>
        <taxon>Eukaryota</taxon>
        <taxon>Metamonada</taxon>
        <taxon>Preaxostyla</taxon>
        <taxon>Oxymonadida</taxon>
        <taxon>Streblomastigidae</taxon>
        <taxon>Streblomastix</taxon>
    </lineage>
</organism>
<reference evidence="1 2" key="1">
    <citation type="submission" date="2019-03" db="EMBL/GenBank/DDBJ databases">
        <title>Single cell metagenomics reveals metabolic interactions within the superorganism composed of flagellate Streblomastix strix and complex community of Bacteroidetes bacteria on its surface.</title>
        <authorList>
            <person name="Treitli S.C."/>
            <person name="Kolisko M."/>
            <person name="Husnik F."/>
            <person name="Keeling P."/>
            <person name="Hampl V."/>
        </authorList>
    </citation>
    <scope>NUCLEOTIDE SEQUENCE [LARGE SCALE GENOMIC DNA]</scope>
    <source>
        <strain evidence="1">ST1C</strain>
    </source>
</reference>
<dbReference type="Proteomes" id="UP000324800">
    <property type="component" value="Unassembled WGS sequence"/>
</dbReference>
<comment type="caution">
    <text evidence="1">The sequence shown here is derived from an EMBL/GenBank/DDBJ whole genome shotgun (WGS) entry which is preliminary data.</text>
</comment>